<comment type="caution">
    <text evidence="1">The sequence shown here is derived from an EMBL/GenBank/DDBJ whole genome shotgun (WGS) entry which is preliminary data.</text>
</comment>
<organism evidence="1 2">
    <name type="scientific">Elysia marginata</name>
    <dbReference type="NCBI Taxonomy" id="1093978"/>
    <lineage>
        <taxon>Eukaryota</taxon>
        <taxon>Metazoa</taxon>
        <taxon>Spiralia</taxon>
        <taxon>Lophotrochozoa</taxon>
        <taxon>Mollusca</taxon>
        <taxon>Gastropoda</taxon>
        <taxon>Heterobranchia</taxon>
        <taxon>Euthyneura</taxon>
        <taxon>Panpulmonata</taxon>
        <taxon>Sacoglossa</taxon>
        <taxon>Placobranchoidea</taxon>
        <taxon>Plakobranchidae</taxon>
        <taxon>Elysia</taxon>
    </lineage>
</organism>
<proteinExistence type="predicted"/>
<sequence length="126" mass="14172">MVIQDDAPFDFQTAKAVTRRHILEHAWGPRNVHEKFLERVRPPPLRDKEKGLNRRERRVLAHIQSNAKCPLLKSYLHAIGAAPDDTCDACVHSPDDLAHMMTSCVVGNQHRGLLSDDPTGDQQPPP</sequence>
<dbReference type="Proteomes" id="UP000762676">
    <property type="component" value="Unassembled WGS sequence"/>
</dbReference>
<gene>
    <name evidence="1" type="ORF">ElyMa_005353900</name>
</gene>
<keyword evidence="2" id="KW-1185">Reference proteome</keyword>
<protein>
    <recommendedName>
        <fullName evidence="3">Reverse transcriptase zinc-binding domain-containing protein</fullName>
    </recommendedName>
</protein>
<dbReference type="EMBL" id="BMAT01010661">
    <property type="protein sequence ID" value="GFR58133.1"/>
    <property type="molecule type" value="Genomic_DNA"/>
</dbReference>
<evidence type="ECO:0000313" key="1">
    <source>
        <dbReference type="EMBL" id="GFR58133.1"/>
    </source>
</evidence>
<evidence type="ECO:0000313" key="2">
    <source>
        <dbReference type="Proteomes" id="UP000762676"/>
    </source>
</evidence>
<name>A0AAV4EAX9_9GAST</name>
<accession>A0AAV4EAX9</accession>
<dbReference type="AlphaFoldDB" id="A0AAV4EAX9"/>
<evidence type="ECO:0008006" key="3">
    <source>
        <dbReference type="Google" id="ProtNLM"/>
    </source>
</evidence>
<reference evidence="1 2" key="1">
    <citation type="journal article" date="2021" name="Elife">
        <title>Chloroplast acquisition without the gene transfer in kleptoplastic sea slugs, Plakobranchus ocellatus.</title>
        <authorList>
            <person name="Maeda T."/>
            <person name="Takahashi S."/>
            <person name="Yoshida T."/>
            <person name="Shimamura S."/>
            <person name="Takaki Y."/>
            <person name="Nagai Y."/>
            <person name="Toyoda A."/>
            <person name="Suzuki Y."/>
            <person name="Arimoto A."/>
            <person name="Ishii H."/>
            <person name="Satoh N."/>
            <person name="Nishiyama T."/>
            <person name="Hasebe M."/>
            <person name="Maruyama T."/>
            <person name="Minagawa J."/>
            <person name="Obokata J."/>
            <person name="Shigenobu S."/>
        </authorList>
    </citation>
    <scope>NUCLEOTIDE SEQUENCE [LARGE SCALE GENOMIC DNA]</scope>
</reference>